<feature type="domain" description="Fibronectin type-III" evidence="20">
    <location>
        <begin position="1111"/>
        <end position="1208"/>
    </location>
</feature>
<reference evidence="21" key="1">
    <citation type="submission" date="2020-10" db="EMBL/GenBank/DDBJ databases">
        <title>Feather gene expression reveals the developmental basis of iridescence in African starlings.</title>
        <authorList>
            <person name="Rubenstein D.R."/>
        </authorList>
    </citation>
    <scope>NUCLEOTIDE SEQUENCE</scope>
    <source>
        <strain evidence="21">SS15</strain>
        <tissue evidence="21">Liver</tissue>
    </source>
</reference>
<evidence type="ECO:0000256" key="3">
    <source>
        <dbReference type="ARBA" id="ARBA00022473"/>
    </source>
</evidence>
<dbReference type="Gene3D" id="2.60.40.10">
    <property type="entry name" value="Immunoglobulins"/>
    <property type="match status" value="10"/>
</dbReference>
<keyword evidence="14" id="KW-1015">Disulfide bond</keyword>
<dbReference type="SMART" id="SM00408">
    <property type="entry name" value="IGc2"/>
    <property type="match status" value="5"/>
</dbReference>
<evidence type="ECO:0000313" key="22">
    <source>
        <dbReference type="EMBL" id="KAI1234574.1"/>
    </source>
</evidence>
<dbReference type="Proteomes" id="UP000618051">
    <property type="component" value="Unassembled WGS sequence"/>
</dbReference>
<keyword evidence="16" id="KW-0393">Immunoglobulin domain</keyword>
<dbReference type="InterPro" id="IPR007110">
    <property type="entry name" value="Ig-like_dom"/>
</dbReference>
<keyword evidence="13 18" id="KW-0472">Membrane</keyword>
<dbReference type="GO" id="GO:0098632">
    <property type="term" value="F:cell-cell adhesion mediator activity"/>
    <property type="evidence" value="ECO:0007669"/>
    <property type="project" value="TreeGrafter"/>
</dbReference>
<reference evidence="22 23" key="2">
    <citation type="journal article" date="2021" name="J. Hered.">
        <title>Feather Gene Expression Elucidates the Developmental Basis of Plumage Iridescence in African Starlings.</title>
        <authorList>
            <person name="Rubenstein D.R."/>
            <person name="Corvelo A."/>
            <person name="MacManes M.D."/>
            <person name="Maia R."/>
            <person name="Narzisi G."/>
            <person name="Rousaki A."/>
            <person name="Vandenabeele P."/>
            <person name="Shawkey M.D."/>
            <person name="Solomon J."/>
        </authorList>
    </citation>
    <scope>NUCLEOTIDE SEQUENCE [LARGE SCALE GENOMIC DNA]</scope>
    <source>
        <strain evidence="22">SS15</strain>
    </source>
</reference>
<feature type="domain" description="Ig-like" evidence="19">
    <location>
        <begin position="183"/>
        <end position="275"/>
    </location>
</feature>
<comment type="caution">
    <text evidence="21">The sequence shown here is derived from an EMBL/GenBank/DDBJ whole genome shotgun (WGS) entry which is preliminary data.</text>
</comment>
<keyword evidence="8" id="KW-0677">Repeat</keyword>
<evidence type="ECO:0000256" key="13">
    <source>
        <dbReference type="ARBA" id="ARBA00023136"/>
    </source>
</evidence>
<dbReference type="InterPro" id="IPR003961">
    <property type="entry name" value="FN3_dom"/>
</dbReference>
<dbReference type="EMBL" id="JADDUC020000015">
    <property type="protein sequence ID" value="KAI1234574.1"/>
    <property type="molecule type" value="Genomic_DNA"/>
</dbReference>
<evidence type="ECO:0000256" key="2">
    <source>
        <dbReference type="ARBA" id="ARBA00008588"/>
    </source>
</evidence>
<dbReference type="GO" id="GO:0005886">
    <property type="term" value="C:plasma membrane"/>
    <property type="evidence" value="ECO:0007669"/>
    <property type="project" value="UniProtKB-SubCell"/>
</dbReference>
<dbReference type="InterPro" id="IPR036116">
    <property type="entry name" value="FN3_sf"/>
</dbReference>
<evidence type="ECO:0000256" key="14">
    <source>
        <dbReference type="ARBA" id="ARBA00023157"/>
    </source>
</evidence>
<evidence type="ECO:0000256" key="16">
    <source>
        <dbReference type="ARBA" id="ARBA00023319"/>
    </source>
</evidence>
<dbReference type="OrthoDB" id="6244967at2759"/>
<feature type="transmembrane region" description="Helical" evidence="18">
    <location>
        <begin position="1276"/>
        <end position="1297"/>
    </location>
</feature>
<dbReference type="InterPro" id="IPR013098">
    <property type="entry name" value="Ig_I-set"/>
</dbReference>
<keyword evidence="23" id="KW-1185">Reference proteome</keyword>
<feature type="region of interest" description="Disordered" evidence="17">
    <location>
        <begin position="855"/>
        <end position="877"/>
    </location>
</feature>
<evidence type="ECO:0000259" key="20">
    <source>
        <dbReference type="PROSITE" id="PS50853"/>
    </source>
</evidence>
<dbReference type="GO" id="GO:0007420">
    <property type="term" value="P:brain development"/>
    <property type="evidence" value="ECO:0007669"/>
    <property type="project" value="TreeGrafter"/>
</dbReference>
<dbReference type="PROSITE" id="PS50853">
    <property type="entry name" value="FN3"/>
    <property type="match status" value="4"/>
</dbReference>
<keyword evidence="15" id="KW-0325">Glycoprotein</keyword>
<evidence type="ECO:0000256" key="15">
    <source>
        <dbReference type="ARBA" id="ARBA00023180"/>
    </source>
</evidence>
<dbReference type="FunFam" id="2.60.40.10:FF:000535">
    <property type="entry name" value="neural cell adhesion molecule L1-like protein isoform X1"/>
    <property type="match status" value="1"/>
</dbReference>
<keyword evidence="10" id="KW-0130">Cell adhesion</keyword>
<feature type="domain" description="Ig-like" evidence="19">
    <location>
        <begin position="676"/>
        <end position="768"/>
    </location>
</feature>
<evidence type="ECO:0000313" key="23">
    <source>
        <dbReference type="Proteomes" id="UP000618051"/>
    </source>
</evidence>
<dbReference type="Pfam" id="PF13882">
    <property type="entry name" value="Bravo_FIGEY"/>
    <property type="match status" value="1"/>
</dbReference>
<keyword evidence="12 18" id="KW-1133">Transmembrane helix</keyword>
<feature type="region of interest" description="Disordered" evidence="17">
    <location>
        <begin position="83"/>
        <end position="128"/>
    </location>
</feature>
<feature type="domain" description="Ig-like" evidence="19">
    <location>
        <begin position="498"/>
        <end position="578"/>
    </location>
</feature>
<dbReference type="FunFam" id="2.60.40.10:FF:000063">
    <property type="entry name" value="neural cell adhesion molecule L1"/>
    <property type="match status" value="1"/>
</dbReference>
<dbReference type="Pfam" id="PF00041">
    <property type="entry name" value="fn3"/>
    <property type="match status" value="4"/>
</dbReference>
<evidence type="ECO:0000256" key="12">
    <source>
        <dbReference type="ARBA" id="ARBA00022989"/>
    </source>
</evidence>
<evidence type="ECO:0000256" key="17">
    <source>
        <dbReference type="SAM" id="MobiDB-lite"/>
    </source>
</evidence>
<dbReference type="SMART" id="SM00409">
    <property type="entry name" value="IG"/>
    <property type="match status" value="6"/>
</dbReference>
<feature type="domain" description="Fibronectin type-III" evidence="20">
    <location>
        <begin position="973"/>
        <end position="1107"/>
    </location>
</feature>
<evidence type="ECO:0000256" key="1">
    <source>
        <dbReference type="ARBA" id="ARBA00004251"/>
    </source>
</evidence>
<keyword evidence="3" id="KW-0217">Developmental protein</keyword>
<organism evidence="21">
    <name type="scientific">Lamprotornis superbus</name>
    <dbReference type="NCBI Taxonomy" id="245042"/>
    <lineage>
        <taxon>Eukaryota</taxon>
        <taxon>Metazoa</taxon>
        <taxon>Chordata</taxon>
        <taxon>Craniata</taxon>
        <taxon>Vertebrata</taxon>
        <taxon>Euteleostomi</taxon>
        <taxon>Archelosauria</taxon>
        <taxon>Archosauria</taxon>
        <taxon>Dinosauria</taxon>
        <taxon>Saurischia</taxon>
        <taxon>Theropoda</taxon>
        <taxon>Coelurosauria</taxon>
        <taxon>Aves</taxon>
        <taxon>Neognathae</taxon>
        <taxon>Neoaves</taxon>
        <taxon>Telluraves</taxon>
        <taxon>Australaves</taxon>
        <taxon>Passeriformes</taxon>
        <taxon>Sturnidae</taxon>
        <taxon>Lamprotornis</taxon>
    </lineage>
</organism>
<dbReference type="InterPro" id="IPR003598">
    <property type="entry name" value="Ig_sub2"/>
</dbReference>
<evidence type="ECO:0000256" key="4">
    <source>
        <dbReference type="ARBA" id="ARBA00022475"/>
    </source>
</evidence>
<protein>
    <recommendedName>
        <fullName evidence="24">Neural cell adhesion molecule L1-like protein</fullName>
    </recommendedName>
</protein>
<evidence type="ECO:0000256" key="9">
    <source>
        <dbReference type="ARBA" id="ARBA00022782"/>
    </source>
</evidence>
<dbReference type="Pfam" id="PF07679">
    <property type="entry name" value="I-set"/>
    <property type="match status" value="1"/>
</dbReference>
<dbReference type="InterPro" id="IPR026966">
    <property type="entry name" value="Neurofascin/L1/NrCAM_C"/>
</dbReference>
<evidence type="ECO:0000259" key="19">
    <source>
        <dbReference type="PROSITE" id="PS50835"/>
    </source>
</evidence>
<evidence type="ECO:0000256" key="8">
    <source>
        <dbReference type="ARBA" id="ARBA00022737"/>
    </source>
</evidence>
<feature type="domain" description="Ig-like" evidence="19">
    <location>
        <begin position="400"/>
        <end position="491"/>
    </location>
</feature>
<accession>A0A835NRD3</accession>
<dbReference type="SUPFAM" id="SSF49265">
    <property type="entry name" value="Fibronectin type III"/>
    <property type="match status" value="2"/>
</dbReference>
<feature type="domain" description="Ig-like" evidence="19">
    <location>
        <begin position="584"/>
        <end position="671"/>
    </location>
</feature>
<dbReference type="FunFam" id="2.60.40.10:FF:000768">
    <property type="entry name" value="Neural cell adhesion molecule L1-like protein"/>
    <property type="match status" value="1"/>
</dbReference>
<evidence type="ECO:0000256" key="7">
    <source>
        <dbReference type="ARBA" id="ARBA00022729"/>
    </source>
</evidence>
<feature type="domain" description="Fibronectin type-III" evidence="20">
    <location>
        <begin position="775"/>
        <end position="870"/>
    </location>
</feature>
<dbReference type="SMART" id="SM00060">
    <property type="entry name" value="FN3"/>
    <property type="match status" value="4"/>
</dbReference>
<dbReference type="CDD" id="cd05845">
    <property type="entry name" value="IgI_2_L1-CAM_like"/>
    <property type="match status" value="1"/>
</dbReference>
<evidence type="ECO:0000256" key="5">
    <source>
        <dbReference type="ARBA" id="ARBA00022553"/>
    </source>
</evidence>
<keyword evidence="6 18" id="KW-0812">Transmembrane</keyword>
<name>A0A835NRD3_9PASS</name>
<dbReference type="FunFam" id="2.60.40.10:FF:000038">
    <property type="entry name" value="Neuronal cell adhesion molecule"/>
    <property type="match status" value="1"/>
</dbReference>
<feature type="domain" description="Fibronectin type-III" evidence="20">
    <location>
        <begin position="875"/>
        <end position="968"/>
    </location>
</feature>
<feature type="region of interest" description="Disordered" evidence="17">
    <location>
        <begin position="1"/>
        <end position="20"/>
    </location>
</feature>
<feature type="compositionally biased region" description="Basic and acidic residues" evidence="17">
    <location>
        <begin position="98"/>
        <end position="109"/>
    </location>
</feature>
<comment type="similarity">
    <text evidence="2">Belongs to the immunoglobulin superfamily. L1/neurofascin/NgCAM family.</text>
</comment>
<evidence type="ECO:0000256" key="10">
    <source>
        <dbReference type="ARBA" id="ARBA00022889"/>
    </source>
</evidence>
<evidence type="ECO:0008006" key="24">
    <source>
        <dbReference type="Google" id="ProtNLM"/>
    </source>
</evidence>
<proteinExistence type="inferred from homology"/>
<keyword evidence="9" id="KW-0221">Differentiation</keyword>
<dbReference type="PANTHER" id="PTHR44170:SF45">
    <property type="entry name" value="NEURAL CELL ADHESION MOLECULE L1-LIKE PROTEIN ISOFORM X1"/>
    <property type="match status" value="1"/>
</dbReference>
<evidence type="ECO:0000256" key="18">
    <source>
        <dbReference type="SAM" id="Phobius"/>
    </source>
</evidence>
<keyword evidence="5" id="KW-0597">Phosphoprotein</keyword>
<dbReference type="Pfam" id="PF13895">
    <property type="entry name" value="Ig_2"/>
    <property type="match status" value="1"/>
</dbReference>
<dbReference type="FunFam" id="2.60.40.10:FF:000057">
    <property type="entry name" value="neural cell adhesion molecule L1"/>
    <property type="match status" value="1"/>
</dbReference>
<dbReference type="FunFam" id="2.60.40.10:FF:000367">
    <property type="entry name" value="Neural cell adhesion molecule L1-like protein"/>
    <property type="match status" value="1"/>
</dbReference>
<dbReference type="FunFam" id="2.60.40.10:FF:000005">
    <property type="entry name" value="Neuronal cell adhesion molecule"/>
    <property type="match status" value="1"/>
</dbReference>
<dbReference type="SUPFAM" id="SSF48726">
    <property type="entry name" value="Immunoglobulin"/>
    <property type="match status" value="6"/>
</dbReference>
<dbReference type="GO" id="GO:0030424">
    <property type="term" value="C:axon"/>
    <property type="evidence" value="ECO:0007669"/>
    <property type="project" value="TreeGrafter"/>
</dbReference>
<dbReference type="InterPro" id="IPR013783">
    <property type="entry name" value="Ig-like_fold"/>
</dbReference>
<dbReference type="PROSITE" id="PS50835">
    <property type="entry name" value="IG_LIKE"/>
    <property type="match status" value="6"/>
</dbReference>
<dbReference type="InterPro" id="IPR003599">
    <property type="entry name" value="Ig_sub"/>
</dbReference>
<sequence length="1402" mass="154928">MPINSERRDGAAELRPPPGPLRSLGLKEVLKVSERRLPGVRIHLSLGFSWHWFCSKPFSHLQDRAFQVKSLLSGFLGEAALGGRGSRNPGGKEVAPTQEEHEGTREVPEPSRAVRRRRRSTEVAPGSGSEQKHKVSLILFGLLVYRRVMEMLLSTKGITICLFFFVLSLAAAIEIPLSVSQLPTITEQSHTQVAYPFDEDFTIKCEARGNPQPTFNWTKDGKPFDLSSDPRIVTSNNSGTFVIQNRGIINNFQGKYRCFASNLLGTAMSEEIELIVPSVPKFPKEKIEPLDVEHGDSVILHCNPPKGIPPLHIYWMNIDLQHIPQDERVSMSLKGDLYFANVEESDSRSDYCCFAAFPRLRTIVQKMPMTLKVSRLKHANDSGSPNAAVTKANFIKERKPKLLIPPESAGSSSSVTVIKGGVLLLECIAEGLPTPHLSWVKVTGNMPKDEPETENFGKTLKIDQVTAADEGTYQCTASNPMGRARHEFHVHGGVYSVGTNLVLLCEAIGNPEPSIQWKLNGMPIDAPDTMWCFPGRTFRGRISTREISLTNLQLQDSAVFQCEATNKHGSILASANINVLNIAPLILTPDGENYATVVGYSAFLHCDIFASPAADVRWTKDDSIEPLSTFRYELNKNGTLEIRDTKKEDSGSYACWAANSVGKRAITANLDIRDATKLVVTPKNPRVLKSHSILLKCQAEYDSHLKHSFKLSWRKDGDELPVNSTEGGRIILDRDTLFISSVLLEDQGVYTCVASTALDAAEAEAQLIVLDVPDPPEDLQLSENQNRSVRLSWKAGASHNSPVNESIIEFEENHWEPGKWQELSRVTGNASTALLSLAPYINYQFRVVSVNAVGRSQPSKPSLRYATPPAAPDKNPENIRVEASEPNEMVMKWEPLKPVERNGPGLEYKVSWRQRGVETDWNEELVKKHSLSVRNVPTFVPYEIKVQAVNNLGAGPEPNITIGYSGEDVPDAAPSSVSVEVVNSTLVRVFWSGIPRDRVRGHLRGYKIEISHFREAERYHDRAHPCTTRFVTEIPISSQVSWWKTKSMLDGKRHHPEKHFLTFVGDRSSGMIPGLDPFSEFRLTVLAFNSRGDGPESSPVVFETPEGVPEQPRFLRILNFDQDSVTLSWGLPKKANGHLTGYVLQYQIINETREVGALSDVGVTNRSALSWHLAGLSPSTKYKFYIRACTAKGCGKAATEEGLTLAQGGKGSSRISDAAKPTPKFQPSEALEPGTEYTIRLVTKNWVDNNSIFEDVIETRGRAYAGIYEGISTQGWFIGLMCAIALLTLLLLTICFVRRNKGGKYSVKEKEDLHPDPEAQSIKDEIFGEYSDSDEKPLKGSLQSLHGDIKATGSADSLVDYGEGEHGMFNEDGSFIGAYSGSKEKGSVESTGSSTATFPLHA</sequence>
<dbReference type="EMBL" id="JADDUC010000073">
    <property type="protein sequence ID" value="KAG0119979.1"/>
    <property type="molecule type" value="Genomic_DNA"/>
</dbReference>
<evidence type="ECO:0000256" key="11">
    <source>
        <dbReference type="ARBA" id="ARBA00022902"/>
    </source>
</evidence>
<dbReference type="CDD" id="cd05731">
    <property type="entry name" value="Ig3_L1-CAM_like"/>
    <property type="match status" value="1"/>
</dbReference>
<feature type="transmembrane region" description="Helical" evidence="18">
    <location>
        <begin position="157"/>
        <end position="179"/>
    </location>
</feature>
<keyword evidence="4" id="KW-1003">Cell membrane</keyword>
<dbReference type="PANTHER" id="PTHR44170">
    <property type="entry name" value="PROTEIN SIDEKICK"/>
    <property type="match status" value="1"/>
</dbReference>
<feature type="domain" description="Ig-like" evidence="19">
    <location>
        <begin position="277"/>
        <end position="370"/>
    </location>
</feature>
<keyword evidence="7" id="KW-0732">Signal</keyword>
<dbReference type="GO" id="GO:0007411">
    <property type="term" value="P:axon guidance"/>
    <property type="evidence" value="ECO:0007669"/>
    <property type="project" value="TreeGrafter"/>
</dbReference>
<dbReference type="InterPro" id="IPR036179">
    <property type="entry name" value="Ig-like_dom_sf"/>
</dbReference>
<keyword evidence="11" id="KW-0524">Neurogenesis</keyword>
<evidence type="ECO:0000313" key="21">
    <source>
        <dbReference type="EMBL" id="KAG0119979.1"/>
    </source>
</evidence>
<comment type="subcellular location">
    <subcellularLocation>
        <location evidence="1">Cell membrane</location>
        <topology evidence="1">Single-pass type I membrane protein</topology>
    </subcellularLocation>
</comment>
<dbReference type="Pfam" id="PF13927">
    <property type="entry name" value="Ig_3"/>
    <property type="match status" value="3"/>
</dbReference>
<reference evidence="22" key="3">
    <citation type="submission" date="2022-01" db="EMBL/GenBank/DDBJ databases">
        <authorList>
            <person name="Rubenstein D.R."/>
        </authorList>
    </citation>
    <scope>NUCLEOTIDE SEQUENCE</scope>
    <source>
        <strain evidence="22">SS15</strain>
        <tissue evidence="22">Liver</tissue>
    </source>
</reference>
<feature type="compositionally biased region" description="Basic and acidic residues" evidence="17">
    <location>
        <begin position="1"/>
        <end position="12"/>
    </location>
</feature>
<dbReference type="CDD" id="cd00063">
    <property type="entry name" value="FN3"/>
    <property type="match status" value="4"/>
</dbReference>
<evidence type="ECO:0000256" key="6">
    <source>
        <dbReference type="ARBA" id="ARBA00022692"/>
    </source>
</evidence>
<gene>
    <name evidence="22" type="ORF">IHE44_0003632</name>
    <name evidence="21" type="ORF">IHE44_013512</name>
</gene>